<proteinExistence type="predicted"/>
<dbReference type="PaxDb" id="3218-PP1S182_84V6.1"/>
<evidence type="ECO:0000313" key="1">
    <source>
        <dbReference type="EMBL" id="PNR42202.1"/>
    </source>
</evidence>
<keyword evidence="3" id="KW-1185">Reference proteome</keyword>
<gene>
    <name evidence="1" type="ORF">PHYPA_017031</name>
</gene>
<accession>A0A2K1JKX7</accession>
<protein>
    <submittedName>
        <fullName evidence="1 2">Uncharacterized protein</fullName>
    </submittedName>
</protein>
<name>A0A2K1JKX7_PHYPA</name>
<evidence type="ECO:0000313" key="3">
    <source>
        <dbReference type="Proteomes" id="UP000006727"/>
    </source>
</evidence>
<dbReference type="EMBL" id="ABEU02000013">
    <property type="protein sequence ID" value="PNR42202.1"/>
    <property type="molecule type" value="Genomic_DNA"/>
</dbReference>
<reference evidence="1 3" key="1">
    <citation type="journal article" date="2008" name="Science">
        <title>The Physcomitrella genome reveals evolutionary insights into the conquest of land by plants.</title>
        <authorList>
            <person name="Rensing S."/>
            <person name="Lang D."/>
            <person name="Zimmer A."/>
            <person name="Terry A."/>
            <person name="Salamov A."/>
            <person name="Shapiro H."/>
            <person name="Nishiyama T."/>
            <person name="Perroud P.-F."/>
            <person name="Lindquist E."/>
            <person name="Kamisugi Y."/>
            <person name="Tanahashi T."/>
            <person name="Sakakibara K."/>
            <person name="Fujita T."/>
            <person name="Oishi K."/>
            <person name="Shin-I T."/>
            <person name="Kuroki Y."/>
            <person name="Toyoda A."/>
            <person name="Suzuki Y."/>
            <person name="Hashimoto A."/>
            <person name="Yamaguchi K."/>
            <person name="Sugano A."/>
            <person name="Kohara Y."/>
            <person name="Fujiyama A."/>
            <person name="Anterola A."/>
            <person name="Aoki S."/>
            <person name="Ashton N."/>
            <person name="Barbazuk W.B."/>
            <person name="Barker E."/>
            <person name="Bennetzen J."/>
            <person name="Bezanilla M."/>
            <person name="Blankenship R."/>
            <person name="Cho S.H."/>
            <person name="Dutcher S."/>
            <person name="Estelle M."/>
            <person name="Fawcett J.A."/>
            <person name="Gundlach H."/>
            <person name="Hanada K."/>
            <person name="Heyl A."/>
            <person name="Hicks K.A."/>
            <person name="Hugh J."/>
            <person name="Lohr M."/>
            <person name="Mayer K."/>
            <person name="Melkozernov A."/>
            <person name="Murata T."/>
            <person name="Nelson D."/>
            <person name="Pils B."/>
            <person name="Prigge M."/>
            <person name="Reiss B."/>
            <person name="Renner T."/>
            <person name="Rombauts S."/>
            <person name="Rushton P."/>
            <person name="Sanderfoot A."/>
            <person name="Schween G."/>
            <person name="Shiu S.-H."/>
            <person name="Stueber K."/>
            <person name="Theodoulou F.L."/>
            <person name="Tu H."/>
            <person name="Van de Peer Y."/>
            <person name="Verrier P.J."/>
            <person name="Waters E."/>
            <person name="Wood A."/>
            <person name="Yang L."/>
            <person name="Cove D."/>
            <person name="Cuming A."/>
            <person name="Hasebe M."/>
            <person name="Lucas S."/>
            <person name="Mishler D.B."/>
            <person name="Reski R."/>
            <person name="Grigoriev I."/>
            <person name="Quatrano R.S."/>
            <person name="Boore J.L."/>
        </authorList>
    </citation>
    <scope>NUCLEOTIDE SEQUENCE [LARGE SCALE GENOMIC DNA]</scope>
    <source>
        <strain evidence="2 3">cv. Gransden 2004</strain>
    </source>
</reference>
<sequence length="107" mass="11961">MILFETRRRNGCHTLKSTSTARPSCFEEEDVRENSNFLLAGATNDAVGLRRHSKDIPLLRGSREEPFLAAHHGYSALLLLVVCVSPYEPPLPPHEAPPPFATYYAQI</sequence>
<dbReference type="Proteomes" id="UP000006727">
    <property type="component" value="Chromosome 13"/>
</dbReference>
<dbReference type="AlphaFoldDB" id="A0A2K1JKX7"/>
<dbReference type="EnsemblPlants" id="Pp3c13_5860V3.1">
    <property type="protein sequence ID" value="PAC:32932573.CDS.1"/>
    <property type="gene ID" value="Pp3c13_5860"/>
</dbReference>
<evidence type="ECO:0000313" key="2">
    <source>
        <dbReference type="EnsemblPlants" id="PAC:32932573.CDS.1"/>
    </source>
</evidence>
<organism evidence="1">
    <name type="scientific">Physcomitrium patens</name>
    <name type="common">Spreading-leaved earth moss</name>
    <name type="synonym">Physcomitrella patens</name>
    <dbReference type="NCBI Taxonomy" id="3218"/>
    <lineage>
        <taxon>Eukaryota</taxon>
        <taxon>Viridiplantae</taxon>
        <taxon>Streptophyta</taxon>
        <taxon>Embryophyta</taxon>
        <taxon>Bryophyta</taxon>
        <taxon>Bryophytina</taxon>
        <taxon>Bryopsida</taxon>
        <taxon>Funariidae</taxon>
        <taxon>Funariales</taxon>
        <taxon>Funariaceae</taxon>
        <taxon>Physcomitrium</taxon>
    </lineage>
</organism>
<reference evidence="1 3" key="2">
    <citation type="journal article" date="2018" name="Plant J.">
        <title>The Physcomitrella patens chromosome-scale assembly reveals moss genome structure and evolution.</title>
        <authorList>
            <person name="Lang D."/>
            <person name="Ullrich K.K."/>
            <person name="Murat F."/>
            <person name="Fuchs J."/>
            <person name="Jenkins J."/>
            <person name="Haas F.B."/>
            <person name="Piednoel M."/>
            <person name="Gundlach H."/>
            <person name="Van Bel M."/>
            <person name="Meyberg R."/>
            <person name="Vives C."/>
            <person name="Morata J."/>
            <person name="Symeonidi A."/>
            <person name="Hiss M."/>
            <person name="Muchero W."/>
            <person name="Kamisugi Y."/>
            <person name="Saleh O."/>
            <person name="Blanc G."/>
            <person name="Decker E.L."/>
            <person name="van Gessel N."/>
            <person name="Grimwood J."/>
            <person name="Hayes R.D."/>
            <person name="Graham S.W."/>
            <person name="Gunter L.E."/>
            <person name="McDaniel S.F."/>
            <person name="Hoernstein S.N.W."/>
            <person name="Larsson A."/>
            <person name="Li F.W."/>
            <person name="Perroud P.F."/>
            <person name="Phillips J."/>
            <person name="Ranjan P."/>
            <person name="Rokshar D.S."/>
            <person name="Rothfels C.J."/>
            <person name="Schneider L."/>
            <person name="Shu S."/>
            <person name="Stevenson D.W."/>
            <person name="Thummler F."/>
            <person name="Tillich M."/>
            <person name="Villarreal Aguilar J.C."/>
            <person name="Widiez T."/>
            <person name="Wong G.K."/>
            <person name="Wymore A."/>
            <person name="Zhang Y."/>
            <person name="Zimmer A.D."/>
            <person name="Quatrano R.S."/>
            <person name="Mayer K.F.X."/>
            <person name="Goodstein D."/>
            <person name="Casacuberta J.M."/>
            <person name="Vandepoele K."/>
            <person name="Reski R."/>
            <person name="Cuming A.C."/>
            <person name="Tuskan G.A."/>
            <person name="Maumus F."/>
            <person name="Salse J."/>
            <person name="Schmutz J."/>
            <person name="Rensing S.A."/>
        </authorList>
    </citation>
    <scope>NUCLEOTIDE SEQUENCE [LARGE SCALE GENOMIC DNA]</scope>
    <source>
        <strain evidence="2 3">cv. Gransden 2004</strain>
    </source>
</reference>
<dbReference type="Gramene" id="Pp3c13_5860V3.1">
    <property type="protein sequence ID" value="PAC:32932573.CDS.1"/>
    <property type="gene ID" value="Pp3c13_5860"/>
</dbReference>
<reference evidence="2" key="3">
    <citation type="submission" date="2020-12" db="UniProtKB">
        <authorList>
            <consortium name="EnsemblPlants"/>
        </authorList>
    </citation>
    <scope>IDENTIFICATION</scope>
</reference>
<dbReference type="InParanoid" id="A0A2K1JKX7"/>